<evidence type="ECO:0000313" key="3">
    <source>
        <dbReference type="Proteomes" id="UP000095485"/>
    </source>
</evidence>
<feature type="transmembrane region" description="Helical" evidence="1">
    <location>
        <begin position="19"/>
        <end position="36"/>
    </location>
</feature>
<evidence type="ECO:0000313" key="2">
    <source>
        <dbReference type="EMBL" id="CUP70849.1"/>
    </source>
</evidence>
<dbReference type="Gene3D" id="1.10.1760.20">
    <property type="match status" value="1"/>
</dbReference>
<keyword evidence="1" id="KW-0472">Membrane</keyword>
<reference evidence="2 3" key="1">
    <citation type="submission" date="2015-09" db="EMBL/GenBank/DDBJ databases">
        <authorList>
            <consortium name="Pathogen Informatics"/>
        </authorList>
    </citation>
    <scope>NUCLEOTIDE SEQUENCE [LARGE SCALE GENOMIC DNA]</scope>
    <source>
        <strain evidence="2 3">2789STDY5834914</strain>
    </source>
</reference>
<feature type="transmembrane region" description="Helical" evidence="1">
    <location>
        <begin position="157"/>
        <end position="184"/>
    </location>
</feature>
<keyword evidence="1" id="KW-0812">Transmembrane</keyword>
<dbReference type="InterPro" id="IPR009825">
    <property type="entry name" value="ECF_substrate-spec-like"/>
</dbReference>
<feature type="transmembrane region" description="Helical" evidence="1">
    <location>
        <begin position="92"/>
        <end position="110"/>
    </location>
</feature>
<protein>
    <submittedName>
        <fullName evidence="2">Predicted membrane protein</fullName>
    </submittedName>
</protein>
<dbReference type="RefSeq" id="WP_055283306.1">
    <property type="nucleotide sequence ID" value="NZ_CZAY01000012.1"/>
</dbReference>
<keyword evidence="1" id="KW-1133">Transmembrane helix</keyword>
<organism evidence="2 3">
    <name type="scientific">Dorea longicatena</name>
    <dbReference type="NCBI Taxonomy" id="88431"/>
    <lineage>
        <taxon>Bacteria</taxon>
        <taxon>Bacillati</taxon>
        <taxon>Bacillota</taxon>
        <taxon>Clostridia</taxon>
        <taxon>Lachnospirales</taxon>
        <taxon>Lachnospiraceae</taxon>
        <taxon>Dorea</taxon>
    </lineage>
</organism>
<gene>
    <name evidence="2" type="ORF">ERS852526_01781</name>
</gene>
<dbReference type="GeneID" id="96229067"/>
<proteinExistence type="predicted"/>
<dbReference type="STRING" id="88431.ERS852423_01496"/>
<dbReference type="GO" id="GO:0016020">
    <property type="term" value="C:membrane"/>
    <property type="evidence" value="ECO:0007669"/>
    <property type="project" value="InterPro"/>
</dbReference>
<dbReference type="Proteomes" id="UP000095485">
    <property type="component" value="Unassembled WGS sequence"/>
</dbReference>
<dbReference type="EMBL" id="CZAY01000012">
    <property type="protein sequence ID" value="CUP70849.1"/>
    <property type="molecule type" value="Genomic_DNA"/>
</dbReference>
<dbReference type="AlphaFoldDB" id="A0A174QKY9"/>
<evidence type="ECO:0000256" key="1">
    <source>
        <dbReference type="SAM" id="Phobius"/>
    </source>
</evidence>
<dbReference type="Pfam" id="PF07155">
    <property type="entry name" value="ECF-ribofla_trS"/>
    <property type="match status" value="1"/>
</dbReference>
<name>A0A174QKY9_9FIRM</name>
<accession>A0A174QKY9</accession>
<feature type="transmembrane region" description="Helical" evidence="1">
    <location>
        <begin position="122"/>
        <end position="151"/>
    </location>
</feature>
<dbReference type="OrthoDB" id="9785310at2"/>
<sequence length="195" mass="20753">MSTNTAAGKTIHNDKVKNLVITAFFTAITFLGIQSFRIPLPAAVGTPFLHFGHIFVVMGLLLQGGKRGAVSGTLGLTIFDMLNGYMQDAPKTFVETALKCLIVGALFVMLKKKTAGDKKKEYGAAMICAVVYGCINVIMEFIMGTISMMIIGSGFAAAAVGAFTSLPATVINAVFMVIAIAVLYQPVKKIYVRMA</sequence>